<evidence type="ECO:0000313" key="2">
    <source>
        <dbReference type="Proteomes" id="UP000076335"/>
    </source>
</evidence>
<dbReference type="EMBL" id="LPVY01000020">
    <property type="protein sequence ID" value="KZB62956.1"/>
    <property type="molecule type" value="Genomic_DNA"/>
</dbReference>
<comment type="caution">
    <text evidence="1">The sequence shown here is derived from an EMBL/GenBank/DDBJ whole genome shotgun (WGS) entry which is preliminary data.</text>
</comment>
<organism evidence="1 2">
    <name type="scientific">Thalassospira lucentensis</name>
    <dbReference type="NCBI Taxonomy" id="168935"/>
    <lineage>
        <taxon>Bacteria</taxon>
        <taxon>Pseudomonadati</taxon>
        <taxon>Pseudomonadota</taxon>
        <taxon>Alphaproteobacteria</taxon>
        <taxon>Rhodospirillales</taxon>
        <taxon>Thalassospiraceae</taxon>
        <taxon>Thalassospira</taxon>
    </lineage>
</organism>
<name>A0A154L559_9PROT</name>
<dbReference type="Proteomes" id="UP000076335">
    <property type="component" value="Unassembled WGS sequence"/>
</dbReference>
<dbReference type="AlphaFoldDB" id="A0A154L559"/>
<protein>
    <submittedName>
        <fullName evidence="1">Uncharacterized protein</fullName>
    </submittedName>
</protein>
<accession>A0A154L559</accession>
<proteinExistence type="predicted"/>
<sequence>MQFHLTKAETMRPIALATVLAGVALIGLTAFVGTSRPTLELSYTADCQNSADWQSLLEAEGFDVRAAQVSNLSLSEQQAMMTTPAPMRDCKIGRVAGYSVIGEVPSGDIVTLLQRKPADVIALARDDQTNETVAIHYDGSVERSRSSQ</sequence>
<gene>
    <name evidence="1" type="ORF">AUP42_02590</name>
</gene>
<reference evidence="1 2" key="1">
    <citation type="submission" date="2015-12" db="EMBL/GenBank/DDBJ databases">
        <title>Genome sequence of Thalassospira lucentensis MCCC 1A02072.</title>
        <authorList>
            <person name="Lu L."/>
            <person name="Lai Q."/>
            <person name="Shao Z."/>
            <person name="Qian P."/>
        </authorList>
    </citation>
    <scope>NUCLEOTIDE SEQUENCE [LARGE SCALE GENOMIC DNA]</scope>
    <source>
        <strain evidence="1 2">MCCC 1A02072</strain>
    </source>
</reference>
<evidence type="ECO:0000313" key="1">
    <source>
        <dbReference type="EMBL" id="KZB62956.1"/>
    </source>
</evidence>